<dbReference type="PANTHER" id="PTHR13285:SF18">
    <property type="entry name" value="PROTEIN-CYSTEINE N-PALMITOYLTRANSFERASE RASP"/>
    <property type="match status" value="1"/>
</dbReference>
<dbReference type="EMBL" id="JASGBQ010000023">
    <property type="protein sequence ID" value="MDI9243015.1"/>
    <property type="molecule type" value="Genomic_DNA"/>
</dbReference>
<evidence type="ECO:0000256" key="1">
    <source>
        <dbReference type="ARBA" id="ARBA00004651"/>
    </source>
</evidence>
<comment type="caution">
    <text evidence="9">The sequence shown here is derived from an EMBL/GenBank/DDBJ whole genome shotgun (WGS) entry which is preliminary data.</text>
</comment>
<proteinExistence type="inferred from homology"/>
<evidence type="ECO:0000256" key="8">
    <source>
        <dbReference type="SAM" id="Phobius"/>
    </source>
</evidence>
<feature type="transmembrane region" description="Helical" evidence="8">
    <location>
        <begin position="77"/>
        <end position="95"/>
    </location>
</feature>
<dbReference type="InterPro" id="IPR004299">
    <property type="entry name" value="MBOAT_fam"/>
</dbReference>
<evidence type="ECO:0000256" key="5">
    <source>
        <dbReference type="ARBA" id="ARBA00022989"/>
    </source>
</evidence>
<name>A0AAP4BC48_9FIRM</name>
<dbReference type="PIRSF" id="PIRSF016636">
    <property type="entry name" value="AlgI_DltB"/>
    <property type="match status" value="1"/>
</dbReference>
<evidence type="ECO:0000313" key="9">
    <source>
        <dbReference type="EMBL" id="MDI9243015.1"/>
    </source>
</evidence>
<keyword evidence="6 7" id="KW-0472">Membrane</keyword>
<organism evidence="9 10">
    <name type="scientific">Fusibacillus kribbianus</name>
    <dbReference type="NCBI Taxonomy" id="3044208"/>
    <lineage>
        <taxon>Bacteria</taxon>
        <taxon>Bacillati</taxon>
        <taxon>Bacillota</taxon>
        <taxon>Clostridia</taxon>
        <taxon>Lachnospirales</taxon>
        <taxon>Lachnospiraceae</taxon>
        <taxon>Fusibacillus</taxon>
    </lineage>
</organism>
<dbReference type="Pfam" id="PF03062">
    <property type="entry name" value="MBOAT"/>
    <property type="match status" value="1"/>
</dbReference>
<feature type="transmembrane region" description="Helical" evidence="8">
    <location>
        <begin position="307"/>
        <end position="336"/>
    </location>
</feature>
<evidence type="ECO:0000256" key="4">
    <source>
        <dbReference type="ARBA" id="ARBA00022692"/>
    </source>
</evidence>
<keyword evidence="7" id="KW-0808">Transferase</keyword>
<reference evidence="9 10" key="1">
    <citation type="submission" date="2023-05" db="EMBL/GenBank/DDBJ databases">
        <title>[ruminococcus] sp. nov., isolated from a pig farm feces dump.</title>
        <authorList>
            <person name="Chang Y.-H."/>
        </authorList>
    </citation>
    <scope>NUCLEOTIDE SEQUENCE [LARGE SCALE GENOMIC DNA]</scope>
    <source>
        <strain evidence="9 10">YH-rum2234</strain>
    </source>
</reference>
<evidence type="ECO:0000256" key="6">
    <source>
        <dbReference type="ARBA" id="ARBA00023136"/>
    </source>
</evidence>
<accession>A0AAP4BC48</accession>
<evidence type="ECO:0000313" key="10">
    <source>
        <dbReference type="Proteomes" id="UP001300383"/>
    </source>
</evidence>
<evidence type="ECO:0000256" key="3">
    <source>
        <dbReference type="ARBA" id="ARBA00022475"/>
    </source>
</evidence>
<dbReference type="PIRSF" id="PIRSF500217">
    <property type="entry name" value="AlgI"/>
    <property type="match status" value="1"/>
</dbReference>
<dbReference type="Proteomes" id="UP001300383">
    <property type="component" value="Unassembled WGS sequence"/>
</dbReference>
<protein>
    <submittedName>
        <fullName evidence="9">MBOAT family protein</fullName>
    </submittedName>
</protein>
<evidence type="ECO:0000256" key="7">
    <source>
        <dbReference type="PIRNR" id="PIRNR016636"/>
    </source>
</evidence>
<keyword evidence="4 8" id="KW-0812">Transmembrane</keyword>
<gene>
    <name evidence="9" type="ORF">QJ036_11125</name>
</gene>
<feature type="transmembrane region" description="Helical" evidence="8">
    <location>
        <begin position="7"/>
        <end position="27"/>
    </location>
</feature>
<keyword evidence="10" id="KW-1185">Reference proteome</keyword>
<feature type="transmembrane region" description="Helical" evidence="8">
    <location>
        <begin position="403"/>
        <end position="423"/>
    </location>
</feature>
<evidence type="ECO:0000256" key="2">
    <source>
        <dbReference type="ARBA" id="ARBA00010323"/>
    </source>
</evidence>
<feature type="transmembrane region" description="Helical" evidence="8">
    <location>
        <begin position="115"/>
        <end position="136"/>
    </location>
</feature>
<feature type="transmembrane region" description="Helical" evidence="8">
    <location>
        <begin position="435"/>
        <end position="455"/>
    </location>
</feature>
<feature type="transmembrane region" description="Helical" evidence="8">
    <location>
        <begin position="348"/>
        <end position="368"/>
    </location>
</feature>
<dbReference type="AlphaFoldDB" id="A0AAP4BC48"/>
<sequence length="467" mass="53443">MVFSSLPFLYYFLPAALILYFAVPGFLKNGALLLISLAFYGWGEPKYVLLMVFTILSGYFFGLIIEKYRGRQASRLFLLFSVIVHAGILLYFKYADFFIENFNAVTGLSMPLLRLSLPVGISFYTFQVLSYTIDVYRGDTCAQKNPVALAAYVSMFPQLIAGPIVRYSTIAEQLKSRRHTLEKLASGIRRFVLGLGKKILLANTLGELCSLFRESGDSSVLFVWIYAVSFTLQIYFDFSGYSDMAIGLGRIFGFEFPENFNYPYLSASISEFWRRWHISLGTWFRDYIYIPLGGNRVSFAKWLRNLLVVWFLTGFWHGASWNFIVWGLYFAALLMIEKLWNTHRYPKFPKAVCHILVLFFVMIGFVIFDAASLPEAFRLIGAMFGSGSLPIWSAEALYYMKSYLFLFLIAAIGATPLPARLAAKLRSTKRGQWSFPFLEPLFLGILLLVMTGYLVDGSFNPFLYFRF</sequence>
<comment type="similarity">
    <text evidence="2 7">Belongs to the membrane-bound acyltransferase family.</text>
</comment>
<keyword evidence="7" id="KW-0012">Acyltransferase</keyword>
<dbReference type="GO" id="GO:0005886">
    <property type="term" value="C:plasma membrane"/>
    <property type="evidence" value="ECO:0007669"/>
    <property type="project" value="UniProtKB-SubCell"/>
</dbReference>
<dbReference type="RefSeq" id="WP_283231450.1">
    <property type="nucleotide sequence ID" value="NZ_JASGBQ010000023.1"/>
</dbReference>
<dbReference type="GO" id="GO:0042121">
    <property type="term" value="P:alginic acid biosynthetic process"/>
    <property type="evidence" value="ECO:0007669"/>
    <property type="project" value="InterPro"/>
</dbReference>
<keyword evidence="5 8" id="KW-1133">Transmembrane helix</keyword>
<dbReference type="PANTHER" id="PTHR13285">
    <property type="entry name" value="ACYLTRANSFERASE"/>
    <property type="match status" value="1"/>
</dbReference>
<dbReference type="InterPro" id="IPR051085">
    <property type="entry name" value="MB_O-acyltransferase"/>
</dbReference>
<keyword evidence="3 7" id="KW-1003">Cell membrane</keyword>
<comment type="subcellular location">
    <subcellularLocation>
        <location evidence="1">Cell membrane</location>
        <topology evidence="1">Multi-pass membrane protein</topology>
    </subcellularLocation>
</comment>
<dbReference type="GO" id="GO:0016746">
    <property type="term" value="F:acyltransferase activity"/>
    <property type="evidence" value="ECO:0007669"/>
    <property type="project" value="UniProtKB-KW"/>
</dbReference>
<feature type="transmembrane region" description="Helical" evidence="8">
    <location>
        <begin position="220"/>
        <end position="236"/>
    </location>
</feature>
<feature type="transmembrane region" description="Helical" evidence="8">
    <location>
        <begin position="47"/>
        <end position="65"/>
    </location>
</feature>
<dbReference type="InterPro" id="IPR028362">
    <property type="entry name" value="AlgI"/>
</dbReference>
<dbReference type="InterPro" id="IPR024194">
    <property type="entry name" value="Ac/AlaTfrase_AlgI/DltB"/>
</dbReference>